<dbReference type="AlphaFoldDB" id="G0PMX5"/>
<proteinExistence type="predicted"/>
<evidence type="ECO:0000313" key="1">
    <source>
        <dbReference type="EMBL" id="EGT38864.1"/>
    </source>
</evidence>
<dbReference type="Proteomes" id="UP000008068">
    <property type="component" value="Unassembled WGS sequence"/>
</dbReference>
<name>G0PMX5_CAEBE</name>
<dbReference type="HOGENOM" id="CLU_1929418_0_0_1"/>
<dbReference type="OrthoDB" id="6412411at2759"/>
<evidence type="ECO:0000313" key="2">
    <source>
        <dbReference type="Proteomes" id="UP000008068"/>
    </source>
</evidence>
<sequence length="131" mass="14960">MSWIIHPAEVEPAENLIDLPEMTAATLPNFIGEDDNSAESKRKTMEFLARNNSFFEGMHVSVHKVLKLAANWVSNPGIPIRTVAVDEGLSAEFIGDLHQWFRELTEQWWEEKSLQGDWQLGGEGEEYKVQF</sequence>
<protein>
    <submittedName>
        <fullName evidence="1">Uncharacterized protein</fullName>
    </submittedName>
</protein>
<reference evidence="2" key="1">
    <citation type="submission" date="2011-07" db="EMBL/GenBank/DDBJ databases">
        <authorList>
            <consortium name="Caenorhabditis brenneri Sequencing and Analysis Consortium"/>
            <person name="Wilson R.K."/>
        </authorList>
    </citation>
    <scope>NUCLEOTIDE SEQUENCE [LARGE SCALE GENOMIC DNA]</scope>
    <source>
        <strain evidence="2">PB2801</strain>
    </source>
</reference>
<dbReference type="InParanoid" id="G0PMX5"/>
<gene>
    <name evidence="1" type="ORF">CAEBREN_19544</name>
</gene>
<organism evidence="2">
    <name type="scientific">Caenorhabditis brenneri</name>
    <name type="common">Nematode worm</name>
    <dbReference type="NCBI Taxonomy" id="135651"/>
    <lineage>
        <taxon>Eukaryota</taxon>
        <taxon>Metazoa</taxon>
        <taxon>Ecdysozoa</taxon>
        <taxon>Nematoda</taxon>
        <taxon>Chromadorea</taxon>
        <taxon>Rhabditida</taxon>
        <taxon>Rhabditina</taxon>
        <taxon>Rhabditomorpha</taxon>
        <taxon>Rhabditoidea</taxon>
        <taxon>Rhabditidae</taxon>
        <taxon>Peloderinae</taxon>
        <taxon>Caenorhabditis</taxon>
    </lineage>
</organism>
<accession>G0PMX5</accession>
<dbReference type="EMBL" id="GL381577">
    <property type="protein sequence ID" value="EGT38864.1"/>
    <property type="molecule type" value="Genomic_DNA"/>
</dbReference>
<keyword evidence="2" id="KW-1185">Reference proteome</keyword>